<dbReference type="InterPro" id="IPR036388">
    <property type="entry name" value="WH-like_DNA-bd_sf"/>
</dbReference>
<dbReference type="SUPFAM" id="SSF46689">
    <property type="entry name" value="Homeodomain-like"/>
    <property type="match status" value="1"/>
</dbReference>
<dbReference type="InterPro" id="IPR010921">
    <property type="entry name" value="Trp_repressor/repl_initiator"/>
</dbReference>
<protein>
    <submittedName>
        <fullName evidence="4">Transposase</fullName>
    </submittedName>
</protein>
<feature type="region of interest" description="Disordered" evidence="2">
    <location>
        <begin position="152"/>
        <end position="177"/>
    </location>
</feature>
<proteinExistence type="inferred from homology"/>
<dbReference type="Gene3D" id="1.10.10.10">
    <property type="entry name" value="Winged helix-like DNA-binding domain superfamily/Winged helix DNA-binding domain"/>
    <property type="match status" value="2"/>
</dbReference>
<feature type="domain" description="Insertion element IS150 protein InsJ-like helix-turn-helix" evidence="3">
    <location>
        <begin position="110"/>
        <end position="164"/>
    </location>
</feature>
<evidence type="ECO:0000313" key="4">
    <source>
        <dbReference type="EMBL" id="KAA4994564.1"/>
    </source>
</evidence>
<dbReference type="InterPro" id="IPR009057">
    <property type="entry name" value="Homeodomain-like_sf"/>
</dbReference>
<dbReference type="InterPro" id="IPR055247">
    <property type="entry name" value="InsJ-like_HTH"/>
</dbReference>
<dbReference type="SUPFAM" id="SSF48295">
    <property type="entry name" value="TrpR-like"/>
    <property type="match status" value="1"/>
</dbReference>
<evidence type="ECO:0000256" key="2">
    <source>
        <dbReference type="SAM" id="MobiDB-lite"/>
    </source>
</evidence>
<feature type="compositionally biased region" description="Basic residues" evidence="2">
    <location>
        <begin position="157"/>
        <end position="177"/>
    </location>
</feature>
<dbReference type="AlphaFoldDB" id="A0A642F0H1"/>
<dbReference type="Pfam" id="PF13518">
    <property type="entry name" value="HTH_28"/>
    <property type="match status" value="2"/>
</dbReference>
<name>A0A642F0H1_BACFG</name>
<comment type="caution">
    <text evidence="4">The sequence shown here is derived from an EMBL/GenBank/DDBJ whole genome shotgun (WGS) entry which is preliminary data.</text>
</comment>
<comment type="similarity">
    <text evidence="1">Belongs to the IS150/IS1296 orfA family.</text>
</comment>
<accession>A0A642F0H1</accession>
<evidence type="ECO:0000313" key="5">
    <source>
        <dbReference type="Proteomes" id="UP000460666"/>
    </source>
</evidence>
<dbReference type="InterPro" id="IPR052057">
    <property type="entry name" value="IS150/IS1296_orfA-like"/>
</dbReference>
<dbReference type="Proteomes" id="UP000460666">
    <property type="component" value="Unassembled WGS sequence"/>
</dbReference>
<reference evidence="4 5" key="1">
    <citation type="journal article" date="2019" name="Nat. Med.">
        <title>A library of human gut bacterial isolates paired with longitudinal multiomics data enables mechanistic microbiome research.</title>
        <authorList>
            <person name="Poyet M."/>
            <person name="Groussin M."/>
            <person name="Gibbons S.M."/>
            <person name="Avila-Pacheco J."/>
            <person name="Jiang X."/>
            <person name="Kearney S.M."/>
            <person name="Perrotta A.R."/>
            <person name="Berdy B."/>
            <person name="Zhao S."/>
            <person name="Lieberman T.D."/>
            <person name="Swanson P.K."/>
            <person name="Smith M."/>
            <person name="Roesemann S."/>
            <person name="Alexander J.E."/>
            <person name="Rich S.A."/>
            <person name="Livny J."/>
            <person name="Vlamakis H."/>
            <person name="Clish C."/>
            <person name="Bullock K."/>
            <person name="Deik A."/>
            <person name="Scott J."/>
            <person name="Pierce K.A."/>
            <person name="Xavier R.J."/>
            <person name="Alm E.J."/>
        </authorList>
    </citation>
    <scope>NUCLEOTIDE SEQUENCE [LARGE SCALE GENOMIC DNA]</scope>
    <source>
        <strain evidence="4 5">BIOML-A46</strain>
    </source>
</reference>
<sequence length="222" mass="25141">MPTCCGNCSPCKGGNGNTAGNGRENTTRKKSDDNCTAPQKLDTFGVFFMKYNYEIRLKAVKLVLEGGLSVREAGCHLGCGRSQVHLWVTLFERHGLAGLKLRHGSYSAEFKLSVLKHMHQNHLSLLETAVHFGIPGPFVIRQWERLYQNQGAEGLRRKPQRRRPAMSKSKTKKVKLKTTPHEELLKELEYLRAENAYLKKLQALVEERIVRESGKEPKPSKD</sequence>
<feature type="domain" description="Insertion element IS150 protein InsJ-like helix-turn-helix" evidence="3">
    <location>
        <begin position="56"/>
        <end position="104"/>
    </location>
</feature>
<dbReference type="PANTHER" id="PTHR33795:SF1">
    <property type="entry name" value="INSERTION ELEMENT IS150 PROTEIN INSJ"/>
    <property type="match status" value="1"/>
</dbReference>
<evidence type="ECO:0000259" key="3">
    <source>
        <dbReference type="Pfam" id="PF13518"/>
    </source>
</evidence>
<dbReference type="EMBL" id="VWCJ01000012">
    <property type="protein sequence ID" value="KAA4994564.1"/>
    <property type="molecule type" value="Genomic_DNA"/>
</dbReference>
<dbReference type="PANTHER" id="PTHR33795">
    <property type="entry name" value="INSERTION ELEMENT IS150 PROTEIN INSJ"/>
    <property type="match status" value="1"/>
</dbReference>
<evidence type="ECO:0000256" key="1">
    <source>
        <dbReference type="ARBA" id="ARBA00038232"/>
    </source>
</evidence>
<organism evidence="4 5">
    <name type="scientific">Bacteroides fragilis</name>
    <dbReference type="NCBI Taxonomy" id="817"/>
    <lineage>
        <taxon>Bacteria</taxon>
        <taxon>Pseudomonadati</taxon>
        <taxon>Bacteroidota</taxon>
        <taxon>Bacteroidia</taxon>
        <taxon>Bacteroidales</taxon>
        <taxon>Bacteroidaceae</taxon>
        <taxon>Bacteroides</taxon>
    </lineage>
</organism>
<gene>
    <name evidence="4" type="ORF">F2Z89_16560</name>
</gene>
<dbReference type="GO" id="GO:0043565">
    <property type="term" value="F:sequence-specific DNA binding"/>
    <property type="evidence" value="ECO:0007669"/>
    <property type="project" value="InterPro"/>
</dbReference>